<dbReference type="GO" id="GO:0010028">
    <property type="term" value="P:xanthophyll cycle"/>
    <property type="evidence" value="ECO:0007669"/>
    <property type="project" value="InterPro"/>
</dbReference>
<reference evidence="1" key="1">
    <citation type="submission" date="2021-02" db="EMBL/GenBank/DDBJ databases">
        <authorList>
            <person name="Dougan E. K."/>
            <person name="Rhodes N."/>
            <person name="Thang M."/>
            <person name="Chan C."/>
        </authorList>
    </citation>
    <scope>NUCLEOTIDE SEQUENCE</scope>
</reference>
<dbReference type="OrthoDB" id="420426at2759"/>
<dbReference type="InterPro" id="IPR044682">
    <property type="entry name" value="VDE"/>
</dbReference>
<evidence type="ECO:0000313" key="2">
    <source>
        <dbReference type="Proteomes" id="UP000601435"/>
    </source>
</evidence>
<evidence type="ECO:0008006" key="3">
    <source>
        <dbReference type="Google" id="ProtNLM"/>
    </source>
</evidence>
<protein>
    <recommendedName>
        <fullName evidence="3">VDE lipocalin domain-containing protein</fullName>
    </recommendedName>
</protein>
<evidence type="ECO:0000313" key="1">
    <source>
        <dbReference type="EMBL" id="CAE7941014.1"/>
    </source>
</evidence>
<dbReference type="GO" id="GO:0046422">
    <property type="term" value="F:violaxanthin de-epoxidase activity"/>
    <property type="evidence" value="ECO:0007669"/>
    <property type="project" value="InterPro"/>
</dbReference>
<dbReference type="PANTHER" id="PTHR33970:SF2">
    <property type="entry name" value="OS01G0716400 PROTEIN"/>
    <property type="match status" value="1"/>
</dbReference>
<proteinExistence type="predicted"/>
<organism evidence="1 2">
    <name type="scientific">Symbiodinium necroappetens</name>
    <dbReference type="NCBI Taxonomy" id="1628268"/>
    <lineage>
        <taxon>Eukaryota</taxon>
        <taxon>Sar</taxon>
        <taxon>Alveolata</taxon>
        <taxon>Dinophyceae</taxon>
        <taxon>Suessiales</taxon>
        <taxon>Symbiodiniaceae</taxon>
        <taxon>Symbiodinium</taxon>
    </lineage>
</organism>
<dbReference type="EMBL" id="CAJNJA010092885">
    <property type="protein sequence ID" value="CAE7941014.1"/>
    <property type="molecule type" value="Genomic_DNA"/>
</dbReference>
<keyword evidence="2" id="KW-1185">Reference proteome</keyword>
<name>A0A813CDB4_9DINO</name>
<dbReference type="AlphaFoldDB" id="A0A813CDB4"/>
<gene>
    <name evidence="1" type="ORF">SNEC2469_LOCUS34112</name>
</gene>
<feature type="non-terminal residue" evidence="1">
    <location>
        <position position="1"/>
    </location>
</feature>
<sequence>MENRRFGHRAPVRFSRRPRARPAGLACFAPVLAALAVSSAGFCGMYQLHRSAAEGQLTQSRLDSLASAAATLQASTGSDVAIGSTSTGKKQVLLLHPGSGSPGFAEVPHMGTALTGSSPSWTEAAAQLARRVNWDLGAEPVEFRVMSVLELCQADETYHADFVFGVDLVEPPQECREWLGKVLAKADSRLFITSCKSRSTSAFWTSMTQLEGAGEAELANSGFLGLSAVVAGYSEAAKLRDDVTDLWHRRTAEEAVYAMLLLIDKAVTPLPAMVDQRPVPTADTVFRAVDRCQEQFRNCFTQPRCLQSLACLSQCGLADQSCSYRCIVSYQSQ</sequence>
<accession>A0A813CDB4</accession>
<dbReference type="Proteomes" id="UP000601435">
    <property type="component" value="Unassembled WGS sequence"/>
</dbReference>
<comment type="caution">
    <text evidence="1">The sequence shown here is derived from an EMBL/GenBank/DDBJ whole genome shotgun (WGS) entry which is preliminary data.</text>
</comment>
<dbReference type="PANTHER" id="PTHR33970">
    <property type="entry name" value="VIOLAXANTHIN DE-EPOXIDASE, CHLOROPLASTIC-RELATED"/>
    <property type="match status" value="1"/>
</dbReference>